<dbReference type="eggNOG" id="COG0583">
    <property type="taxonomic scope" value="Bacteria"/>
</dbReference>
<comment type="caution">
    <text evidence="6">The sequence shown here is derived from an EMBL/GenBank/DDBJ whole genome shotgun (WGS) entry which is preliminary data.</text>
</comment>
<proteinExistence type="inferred from homology"/>
<organism evidence="6 7">
    <name type="scientific">Grimontia indica</name>
    <dbReference type="NCBI Taxonomy" id="1056512"/>
    <lineage>
        <taxon>Bacteria</taxon>
        <taxon>Pseudomonadati</taxon>
        <taxon>Pseudomonadota</taxon>
        <taxon>Gammaproteobacteria</taxon>
        <taxon>Vibrionales</taxon>
        <taxon>Vibrionaceae</taxon>
        <taxon>Grimontia</taxon>
    </lineage>
</organism>
<accession>R1IFM4</accession>
<evidence type="ECO:0000256" key="4">
    <source>
        <dbReference type="ARBA" id="ARBA00023163"/>
    </source>
</evidence>
<dbReference type="Pfam" id="PF03466">
    <property type="entry name" value="LysR_substrate"/>
    <property type="match status" value="1"/>
</dbReference>
<keyword evidence="3" id="KW-0238">DNA-binding</keyword>
<dbReference type="InterPro" id="IPR000847">
    <property type="entry name" value="LysR_HTH_N"/>
</dbReference>
<keyword evidence="7" id="KW-1185">Reference proteome</keyword>
<dbReference type="PRINTS" id="PR00039">
    <property type="entry name" value="HTHLYSR"/>
</dbReference>
<dbReference type="InterPro" id="IPR036388">
    <property type="entry name" value="WH-like_DNA-bd_sf"/>
</dbReference>
<dbReference type="Gene3D" id="1.10.10.10">
    <property type="entry name" value="Winged helix-like DNA-binding domain superfamily/Winged helix DNA-binding domain"/>
    <property type="match status" value="1"/>
</dbReference>
<dbReference type="EMBL" id="ANFM02000018">
    <property type="protein sequence ID" value="EOD79526.1"/>
    <property type="molecule type" value="Genomic_DNA"/>
</dbReference>
<dbReference type="PANTHER" id="PTHR30126">
    <property type="entry name" value="HTH-TYPE TRANSCRIPTIONAL REGULATOR"/>
    <property type="match status" value="1"/>
</dbReference>
<dbReference type="InterPro" id="IPR005119">
    <property type="entry name" value="LysR_subst-bd"/>
</dbReference>
<dbReference type="AlphaFoldDB" id="R1IFM4"/>
<dbReference type="PANTHER" id="PTHR30126:SF40">
    <property type="entry name" value="HTH-TYPE TRANSCRIPTIONAL REGULATOR GLTR"/>
    <property type="match status" value="1"/>
</dbReference>
<sequence length="295" mass="32801">MERRINQASFASQPLLDLCWVRCFVTVAQYGSVTEAAKYMALSQAAASLQLKKLEEVVGTKLVQRTSHGVSLTPAGARLLPHSLRLLETNREALFATRENNKPTILSLGVPAEIIHPSIPRAVRAFKRSGNHQVNVVTSDASQLQAAFEQSELDIVLSIDPFPIPDGRVLAIRKLVWLCAQDSESCYQRPLPIIYRQKCEISVLVENTLRRSGISTDRVHEARDTDEAVLYVAGDEGLFFSLSSVLQDGLVKAPVSAQLPKLPNVYINLRMRDLKLEILRMLTLCLVEAFSTENH</sequence>
<evidence type="ECO:0000256" key="2">
    <source>
        <dbReference type="ARBA" id="ARBA00023015"/>
    </source>
</evidence>
<dbReference type="PROSITE" id="PS50931">
    <property type="entry name" value="HTH_LYSR"/>
    <property type="match status" value="1"/>
</dbReference>
<evidence type="ECO:0000259" key="5">
    <source>
        <dbReference type="PROSITE" id="PS50931"/>
    </source>
</evidence>
<dbReference type="GO" id="GO:0000976">
    <property type="term" value="F:transcription cis-regulatory region binding"/>
    <property type="evidence" value="ECO:0007669"/>
    <property type="project" value="TreeGrafter"/>
</dbReference>
<dbReference type="GO" id="GO:0003700">
    <property type="term" value="F:DNA-binding transcription factor activity"/>
    <property type="evidence" value="ECO:0007669"/>
    <property type="project" value="InterPro"/>
</dbReference>
<keyword evidence="4" id="KW-0804">Transcription</keyword>
<name>R1IFM4_9GAMM</name>
<dbReference type="InterPro" id="IPR036390">
    <property type="entry name" value="WH_DNA-bd_sf"/>
</dbReference>
<reference evidence="6 7" key="1">
    <citation type="journal article" date="2014" name="PLoS ONE">
        <title>Grimontia indica AK16(T), sp. nov., Isolated from a Seawater Sample Reports the Presence of Pathogenic Genes Similar to Vibrio Genus.</title>
        <authorList>
            <person name="Singh A."/>
            <person name="Vaidya B."/>
            <person name="Khatri I."/>
            <person name="Srinivas T.N."/>
            <person name="Subramanian S."/>
            <person name="Korpole S."/>
            <person name="Pinnaka A.K."/>
        </authorList>
    </citation>
    <scope>NUCLEOTIDE SEQUENCE [LARGE SCALE GENOMIC DNA]</scope>
    <source>
        <strain evidence="6 7">AK16</strain>
    </source>
</reference>
<evidence type="ECO:0000256" key="1">
    <source>
        <dbReference type="ARBA" id="ARBA00009437"/>
    </source>
</evidence>
<evidence type="ECO:0000256" key="3">
    <source>
        <dbReference type="ARBA" id="ARBA00023125"/>
    </source>
</evidence>
<gene>
    <name evidence="6" type="ORF">D515_01320</name>
</gene>
<keyword evidence="2" id="KW-0805">Transcription regulation</keyword>
<evidence type="ECO:0000313" key="6">
    <source>
        <dbReference type="EMBL" id="EOD79526.1"/>
    </source>
</evidence>
<evidence type="ECO:0000313" key="7">
    <source>
        <dbReference type="Proteomes" id="UP000011223"/>
    </source>
</evidence>
<dbReference type="SUPFAM" id="SSF46785">
    <property type="entry name" value="Winged helix' DNA-binding domain"/>
    <property type="match status" value="1"/>
</dbReference>
<comment type="similarity">
    <text evidence="1">Belongs to the LysR transcriptional regulatory family.</text>
</comment>
<dbReference type="SUPFAM" id="SSF53850">
    <property type="entry name" value="Periplasmic binding protein-like II"/>
    <property type="match status" value="1"/>
</dbReference>
<dbReference type="Pfam" id="PF00126">
    <property type="entry name" value="HTH_1"/>
    <property type="match status" value="1"/>
</dbReference>
<dbReference type="Gene3D" id="3.40.190.10">
    <property type="entry name" value="Periplasmic binding protein-like II"/>
    <property type="match status" value="2"/>
</dbReference>
<feature type="domain" description="HTH lysR-type" evidence="5">
    <location>
        <begin position="16"/>
        <end position="73"/>
    </location>
</feature>
<dbReference type="Proteomes" id="UP000011223">
    <property type="component" value="Unassembled WGS sequence"/>
</dbReference>
<protein>
    <submittedName>
        <fullName evidence="6">Transcriptional regulator, LysR family protein</fullName>
    </submittedName>
</protein>